<keyword evidence="2" id="KW-0472">Membrane</keyword>
<keyword evidence="2" id="KW-1133">Transmembrane helix</keyword>
<comment type="caution">
    <text evidence="3">The sequence shown here is derived from an EMBL/GenBank/DDBJ whole genome shotgun (WGS) entry which is preliminary data.</text>
</comment>
<feature type="transmembrane region" description="Helical" evidence="2">
    <location>
        <begin position="102"/>
        <end position="122"/>
    </location>
</feature>
<organism evidence="3 4">
    <name type="scientific">Nepenthes gracilis</name>
    <name type="common">Slender pitcher plant</name>
    <dbReference type="NCBI Taxonomy" id="150966"/>
    <lineage>
        <taxon>Eukaryota</taxon>
        <taxon>Viridiplantae</taxon>
        <taxon>Streptophyta</taxon>
        <taxon>Embryophyta</taxon>
        <taxon>Tracheophyta</taxon>
        <taxon>Spermatophyta</taxon>
        <taxon>Magnoliopsida</taxon>
        <taxon>eudicotyledons</taxon>
        <taxon>Gunneridae</taxon>
        <taxon>Pentapetalae</taxon>
        <taxon>Caryophyllales</taxon>
        <taxon>Nepenthaceae</taxon>
        <taxon>Nepenthes</taxon>
    </lineage>
</organism>
<dbReference type="EMBL" id="BSYO01000022">
    <property type="protein sequence ID" value="GMH20694.1"/>
    <property type="molecule type" value="Genomic_DNA"/>
</dbReference>
<sequence>MLVPWLCPNLAVGMLLELKMLLKLLMMFLIVNLPVPVSQEENEEEDGVEERGDLDHKLESEANGSDETVVLHHARTFLFSPEIVTIFCMNFLLFMSKIEWNLVIFSSIILIGFYSCPPASLASSF</sequence>
<evidence type="ECO:0000313" key="4">
    <source>
        <dbReference type="Proteomes" id="UP001279734"/>
    </source>
</evidence>
<feature type="region of interest" description="Disordered" evidence="1">
    <location>
        <begin position="39"/>
        <end position="61"/>
    </location>
</feature>
<protein>
    <submittedName>
        <fullName evidence="3">Uncharacterized protein</fullName>
    </submittedName>
</protein>
<reference evidence="3" key="1">
    <citation type="submission" date="2023-05" db="EMBL/GenBank/DDBJ databases">
        <title>Nepenthes gracilis genome sequencing.</title>
        <authorList>
            <person name="Fukushima K."/>
        </authorList>
    </citation>
    <scope>NUCLEOTIDE SEQUENCE</scope>
    <source>
        <strain evidence="3">SING2019-196</strain>
    </source>
</reference>
<evidence type="ECO:0000313" key="3">
    <source>
        <dbReference type="EMBL" id="GMH20694.1"/>
    </source>
</evidence>
<feature type="compositionally biased region" description="Basic and acidic residues" evidence="1">
    <location>
        <begin position="49"/>
        <end position="60"/>
    </location>
</feature>
<proteinExistence type="predicted"/>
<keyword evidence="4" id="KW-1185">Reference proteome</keyword>
<evidence type="ECO:0000256" key="1">
    <source>
        <dbReference type="SAM" id="MobiDB-lite"/>
    </source>
</evidence>
<keyword evidence="2" id="KW-0812">Transmembrane</keyword>
<accession>A0AAD3T0Y1</accession>
<feature type="transmembrane region" description="Helical" evidence="2">
    <location>
        <begin position="20"/>
        <end position="37"/>
    </location>
</feature>
<name>A0AAD3T0Y1_NEPGR</name>
<dbReference type="Proteomes" id="UP001279734">
    <property type="component" value="Unassembled WGS sequence"/>
</dbReference>
<evidence type="ECO:0000256" key="2">
    <source>
        <dbReference type="SAM" id="Phobius"/>
    </source>
</evidence>
<gene>
    <name evidence="3" type="ORF">Nepgr_022535</name>
</gene>
<dbReference type="AlphaFoldDB" id="A0AAD3T0Y1"/>